<feature type="region of interest" description="Disordered" evidence="1">
    <location>
        <begin position="63"/>
        <end position="194"/>
    </location>
</feature>
<keyword evidence="4" id="KW-1185">Reference proteome</keyword>
<reference evidence="3 4" key="1">
    <citation type="submission" date="2021-02" db="EMBL/GenBank/DDBJ databases">
        <title>Niveibacterium changnyeongensis HC41.</title>
        <authorList>
            <person name="Kang M."/>
        </authorList>
    </citation>
    <scope>NUCLEOTIDE SEQUENCE [LARGE SCALE GENOMIC DNA]</scope>
    <source>
        <strain evidence="3 4">HC41</strain>
    </source>
</reference>
<protein>
    <submittedName>
        <fullName evidence="3">Uncharacterized protein</fullName>
    </submittedName>
</protein>
<evidence type="ECO:0000256" key="2">
    <source>
        <dbReference type="SAM" id="SignalP"/>
    </source>
</evidence>
<feature type="compositionally biased region" description="Basic and acidic residues" evidence="1">
    <location>
        <begin position="141"/>
        <end position="156"/>
    </location>
</feature>
<evidence type="ECO:0000256" key="1">
    <source>
        <dbReference type="SAM" id="MobiDB-lite"/>
    </source>
</evidence>
<feature type="compositionally biased region" description="Basic and acidic residues" evidence="1">
    <location>
        <begin position="92"/>
        <end position="102"/>
    </location>
</feature>
<evidence type="ECO:0000313" key="3">
    <source>
        <dbReference type="EMBL" id="QSI77810.1"/>
    </source>
</evidence>
<keyword evidence="2" id="KW-0732">Signal</keyword>
<feature type="compositionally biased region" description="Polar residues" evidence="1">
    <location>
        <begin position="104"/>
        <end position="114"/>
    </location>
</feature>
<dbReference type="EMBL" id="CP071060">
    <property type="protein sequence ID" value="QSI77810.1"/>
    <property type="molecule type" value="Genomic_DNA"/>
</dbReference>
<organism evidence="3 4">
    <name type="scientific">Niveibacterium microcysteis</name>
    <dbReference type="NCBI Taxonomy" id="2811415"/>
    <lineage>
        <taxon>Bacteria</taxon>
        <taxon>Pseudomonadati</taxon>
        <taxon>Pseudomonadota</taxon>
        <taxon>Betaproteobacteria</taxon>
        <taxon>Rhodocyclales</taxon>
        <taxon>Rhodocyclaceae</taxon>
        <taxon>Niveibacterium</taxon>
    </lineage>
</organism>
<evidence type="ECO:0000313" key="4">
    <source>
        <dbReference type="Proteomes" id="UP000663570"/>
    </source>
</evidence>
<dbReference type="Proteomes" id="UP000663570">
    <property type="component" value="Chromosome"/>
</dbReference>
<gene>
    <name evidence="3" type="ORF">JY500_03905</name>
</gene>
<feature type="signal peptide" evidence="2">
    <location>
        <begin position="1"/>
        <end position="22"/>
    </location>
</feature>
<feature type="chain" id="PRO_5047270453" evidence="2">
    <location>
        <begin position="23"/>
        <end position="194"/>
    </location>
</feature>
<accession>A0ABX7M7S8</accession>
<dbReference type="RefSeq" id="WP_206255128.1">
    <property type="nucleotide sequence ID" value="NZ_CP071060.1"/>
</dbReference>
<proteinExistence type="predicted"/>
<sequence length="194" mass="21442">MNTTLRLLAVLLAGLPAAAAMAADTTAVDRNVKQQERIEQGLQSGSLNTREAARLEKQQSKIEQMEAHASRDGQVSSKEAARIKQAQNAESELIRSEKHDAQRGNPNSVSSQRMQADVSRDINQQTRIRNGLADGSLTTHEAGRMERQQASGDRKLARAGSDGYVGAGEQRRVVSTDNRQSRHIWRQRHDAQHN</sequence>
<name>A0ABX7M7S8_9RHOO</name>